<reference evidence="3 4" key="1">
    <citation type="journal article" date="2016" name="Mol. Biol. Evol.">
        <title>Comparative Genomics of Early-Diverging Mushroom-Forming Fungi Provides Insights into the Origins of Lignocellulose Decay Capabilities.</title>
        <authorList>
            <person name="Nagy L.G."/>
            <person name="Riley R."/>
            <person name="Tritt A."/>
            <person name="Adam C."/>
            <person name="Daum C."/>
            <person name="Floudas D."/>
            <person name="Sun H."/>
            <person name="Yadav J.S."/>
            <person name="Pangilinan J."/>
            <person name="Larsson K.H."/>
            <person name="Matsuura K."/>
            <person name="Barry K."/>
            <person name="Labutti K."/>
            <person name="Kuo R."/>
            <person name="Ohm R.A."/>
            <person name="Bhattacharya S.S."/>
            <person name="Shirouzu T."/>
            <person name="Yoshinaga Y."/>
            <person name="Martin F.M."/>
            <person name="Grigoriev I.V."/>
            <person name="Hibbett D.S."/>
        </authorList>
    </citation>
    <scope>NUCLEOTIDE SEQUENCE [LARGE SCALE GENOMIC DNA]</scope>
    <source>
        <strain evidence="3 4">HHB14362 ss-1</strain>
    </source>
</reference>
<dbReference type="InterPro" id="IPR001736">
    <property type="entry name" value="PLipase_D/transphosphatidylase"/>
</dbReference>
<dbReference type="GO" id="GO:0032049">
    <property type="term" value="P:cardiolipin biosynthetic process"/>
    <property type="evidence" value="ECO:0007669"/>
    <property type="project" value="UniProtKB-ARBA"/>
</dbReference>
<dbReference type="EMBL" id="KV425589">
    <property type="protein sequence ID" value="KZT23028.1"/>
    <property type="molecule type" value="Genomic_DNA"/>
</dbReference>
<organism evidence="3 4">
    <name type="scientific">Neolentinus lepideus HHB14362 ss-1</name>
    <dbReference type="NCBI Taxonomy" id="1314782"/>
    <lineage>
        <taxon>Eukaryota</taxon>
        <taxon>Fungi</taxon>
        <taxon>Dikarya</taxon>
        <taxon>Basidiomycota</taxon>
        <taxon>Agaricomycotina</taxon>
        <taxon>Agaricomycetes</taxon>
        <taxon>Gloeophyllales</taxon>
        <taxon>Gloeophyllaceae</taxon>
        <taxon>Neolentinus</taxon>
    </lineage>
</organism>
<dbReference type="CDD" id="cd00138">
    <property type="entry name" value="PLDc_SF"/>
    <property type="match status" value="1"/>
</dbReference>
<dbReference type="PANTHER" id="PTHR21248:SF22">
    <property type="entry name" value="PHOSPHOLIPASE D"/>
    <property type="match status" value="1"/>
</dbReference>
<evidence type="ECO:0000313" key="3">
    <source>
        <dbReference type="EMBL" id="KZT23028.1"/>
    </source>
</evidence>
<dbReference type="InParanoid" id="A0A165QXW8"/>
<feature type="compositionally biased region" description="Low complexity" evidence="1">
    <location>
        <begin position="500"/>
        <end position="511"/>
    </location>
</feature>
<dbReference type="Proteomes" id="UP000076761">
    <property type="component" value="Unassembled WGS sequence"/>
</dbReference>
<dbReference type="PANTHER" id="PTHR21248">
    <property type="entry name" value="CARDIOLIPIN SYNTHASE"/>
    <property type="match status" value="1"/>
</dbReference>
<sequence>MNSSKERTKIPHALCRTGPTVTQALAENPQLSPRKAASKMYPKPFILKRLLLRFQIKHDLYKGRTDNDLTEEDLDEAAKSGKFPHRPSDLFLKIYSDTLLCLARDPLSGLVSPPLMASSAVMPLSIISVIPDIMKHYYHCIVHAEKQVLLATNYLQPSDSHKIIFNAFRELSRRVGERGQKEKVVVKLIYDRGTLQQIWNNHAPVPPMSDAWKGVELPDPKEIPNLEFEVVNFHRVVLGTFHAKFMVVDEKLVLLNSNNIQDRPNVEMMIHLEGPIVNAFIDTFVLSWNNKFKPILPLIANPVSPPSTGFKFDGENPFLRHIDVIKAAKAARALLKQQGEGDQARAKAVRKHHDEWQGALMGMGFKDFAGHEAPGEDAPGGGRQRFADAVEMMMQRHGIGARRKSAKSVVSNGENGGSAHASGGEDAKRDEEPSKDTNEKSGEHENANGHQTTSDARSAGSSTAVDETIAPAVKVQDSNSPNGEEDGKTERPSLSAANQRSSLDSRTSTTLAVPPVGGNGQALFESKEAVEKRKRALSQALNAGTKRATDANIDDDTLLEDFRPHVIHKAHDPFPIALVNRKPHGMPGHQDIRTPQNAAWLAGFRYAQRRIFIQTPTLNASPVVRACIDTAKRGVQVVLYLGLGFNDKGESVPFQGGTNQEVVIKMYRELKKVDKEQYLDVYWYTGKDQIRPINAIYKSRNCHVKFMVIDDEVGIQGNGNQDTQSWFHSEEVNVLVDSKQIVREWMEALEANQNTARYGKVNRDGIWRDSLNRTVSFYDDEVTEREKERKREEKRKAKAKVDKIEKERETAAA</sequence>
<name>A0A165QXW8_9AGAM</name>
<feature type="region of interest" description="Disordered" evidence="1">
    <location>
        <begin position="780"/>
        <end position="813"/>
    </location>
</feature>
<feature type="compositionally biased region" description="Basic and acidic residues" evidence="1">
    <location>
        <begin position="784"/>
        <end position="813"/>
    </location>
</feature>
<feature type="compositionally biased region" description="Basic and acidic residues" evidence="1">
    <location>
        <begin position="423"/>
        <end position="447"/>
    </location>
</feature>
<dbReference type="STRING" id="1314782.A0A165QXW8"/>
<accession>A0A165QXW8</accession>
<dbReference type="Gene3D" id="3.30.870.10">
    <property type="entry name" value="Endonuclease Chain A"/>
    <property type="match status" value="2"/>
</dbReference>
<gene>
    <name evidence="3" type="ORF">NEOLEDRAFT_1137142</name>
</gene>
<evidence type="ECO:0000259" key="2">
    <source>
        <dbReference type="PROSITE" id="PS50035"/>
    </source>
</evidence>
<feature type="domain" description="PLD phosphodiesterase" evidence="2">
    <location>
        <begin position="698"/>
        <end position="725"/>
    </location>
</feature>
<proteinExistence type="predicted"/>
<dbReference type="OrthoDB" id="9997422at2759"/>
<dbReference type="InterPro" id="IPR025202">
    <property type="entry name" value="PLD-like_dom"/>
</dbReference>
<dbReference type="Pfam" id="PF13091">
    <property type="entry name" value="PLDc_2"/>
    <property type="match status" value="1"/>
</dbReference>
<feature type="compositionally biased region" description="Polar residues" evidence="1">
    <location>
        <begin position="448"/>
        <end position="465"/>
    </location>
</feature>
<dbReference type="PROSITE" id="PS50035">
    <property type="entry name" value="PLD"/>
    <property type="match status" value="2"/>
</dbReference>
<dbReference type="GO" id="GO:0030572">
    <property type="term" value="F:phosphatidyltransferase activity"/>
    <property type="evidence" value="ECO:0007669"/>
    <property type="project" value="UniProtKB-ARBA"/>
</dbReference>
<dbReference type="SUPFAM" id="SSF56024">
    <property type="entry name" value="Phospholipase D/nuclease"/>
    <property type="match status" value="2"/>
</dbReference>
<feature type="region of interest" description="Disordered" evidence="1">
    <location>
        <begin position="398"/>
        <end position="519"/>
    </location>
</feature>
<dbReference type="SMART" id="SM00155">
    <property type="entry name" value="PLDc"/>
    <property type="match status" value="2"/>
</dbReference>
<evidence type="ECO:0000256" key="1">
    <source>
        <dbReference type="SAM" id="MobiDB-lite"/>
    </source>
</evidence>
<feature type="domain" description="PLD phosphodiesterase" evidence="2">
    <location>
        <begin position="237"/>
        <end position="264"/>
    </location>
</feature>
<keyword evidence="4" id="KW-1185">Reference proteome</keyword>
<dbReference type="AlphaFoldDB" id="A0A165QXW8"/>
<evidence type="ECO:0000313" key="4">
    <source>
        <dbReference type="Proteomes" id="UP000076761"/>
    </source>
</evidence>
<protein>
    <recommendedName>
        <fullName evidence="2">PLD phosphodiesterase domain-containing protein</fullName>
    </recommendedName>
</protein>